<dbReference type="OrthoDB" id="10604156at2759"/>
<dbReference type="Proteomes" id="UP000193922">
    <property type="component" value="Unassembled WGS sequence"/>
</dbReference>
<feature type="compositionally biased region" description="Polar residues" evidence="1">
    <location>
        <begin position="501"/>
        <end position="532"/>
    </location>
</feature>
<proteinExistence type="predicted"/>
<sequence length="679" mass="77105">MIYNSSPTPPFTKVPTHVLSKIFSHVCLDSKPNYDNRYRLKFALLLSWCCRAWKDTLPEKAVDTVTFEHVRTGQCNGAGNHGIEWRSNVNEFIKLKATLSAKKLLIIMDSGCECRPTLKDVMKQFRFEVHDWKNIKSIHFAGPGIYEPGTDSPPFQLGEYADGELDKFKSFLTNITSLTHSLSRHGHIPVVVEHRIPQRLFPLIKQLHKLYEENLLGVQVTCPVQPSRSQSVVRPKKLIIDYLYLKSIGAKREYPIEDLMQLQVLCLNGPFQMNYFKTTSQWTYNFKNLTTITLSFEITMKRCLRQLPTEIARVYFPSIRNIDITNSSNVYVDFYQIFHGCNLQSLRMIEDADGLRRVDPQIVRNVQCLDILMKTPAGIAAPLPRDILTRFYLTPSSVQDARLVGNGLVFSGTTAWINLLVLEIDLAMSDMCHLASMIVQLPCLWRLRLLCIALVMSGLNKCVWEPEPANPDPLTIHEIAKNHSSEILRSRQRIQKAASRGQKQPQKASTSQPYISASPTSHPRPQAASSSAPIRIVPSIGESQKSAGKKRRKETAPRSLLFTENLRQIQPRPEGMPHVMPEVSRKPVVKRSLPGKDSANKKQKTKINSEGYFLSERLQVLQVMSADARAKQIILEMLHYLPKLDSIKVVDGFGNMVRAELFDINMESTISVSEFPPRE</sequence>
<dbReference type="RefSeq" id="XP_040745226.1">
    <property type="nucleotide sequence ID" value="XM_040882998.1"/>
</dbReference>
<organism evidence="2 3">
    <name type="scientific">Linderina pennispora</name>
    <dbReference type="NCBI Taxonomy" id="61395"/>
    <lineage>
        <taxon>Eukaryota</taxon>
        <taxon>Fungi</taxon>
        <taxon>Fungi incertae sedis</taxon>
        <taxon>Zoopagomycota</taxon>
        <taxon>Kickxellomycotina</taxon>
        <taxon>Kickxellomycetes</taxon>
        <taxon>Kickxellales</taxon>
        <taxon>Kickxellaceae</taxon>
        <taxon>Linderina</taxon>
    </lineage>
</organism>
<dbReference type="GeneID" id="63799646"/>
<gene>
    <name evidence="2" type="ORF">DL89DRAFT_101668</name>
</gene>
<evidence type="ECO:0000313" key="3">
    <source>
        <dbReference type="Proteomes" id="UP000193922"/>
    </source>
</evidence>
<dbReference type="EMBL" id="MCFD01000003">
    <property type="protein sequence ID" value="ORX71802.1"/>
    <property type="molecule type" value="Genomic_DNA"/>
</dbReference>
<dbReference type="AlphaFoldDB" id="A0A1Y1WEA3"/>
<evidence type="ECO:0000256" key="1">
    <source>
        <dbReference type="SAM" id="MobiDB-lite"/>
    </source>
</evidence>
<keyword evidence="3" id="KW-1185">Reference proteome</keyword>
<feature type="region of interest" description="Disordered" evidence="1">
    <location>
        <begin position="492"/>
        <end position="580"/>
    </location>
</feature>
<reference evidence="2 3" key="1">
    <citation type="submission" date="2016-07" db="EMBL/GenBank/DDBJ databases">
        <title>Pervasive Adenine N6-methylation of Active Genes in Fungi.</title>
        <authorList>
            <consortium name="DOE Joint Genome Institute"/>
            <person name="Mondo S.J."/>
            <person name="Dannebaum R.O."/>
            <person name="Kuo R.C."/>
            <person name="Labutti K."/>
            <person name="Haridas S."/>
            <person name="Kuo A."/>
            <person name="Salamov A."/>
            <person name="Ahrendt S.R."/>
            <person name="Lipzen A."/>
            <person name="Sullivan W."/>
            <person name="Andreopoulos W.B."/>
            <person name="Clum A."/>
            <person name="Lindquist E."/>
            <person name="Daum C."/>
            <person name="Ramamoorthy G.K."/>
            <person name="Gryganskyi A."/>
            <person name="Culley D."/>
            <person name="Magnuson J.K."/>
            <person name="James T.Y."/>
            <person name="O'Malley M.A."/>
            <person name="Stajich J.E."/>
            <person name="Spatafora J.W."/>
            <person name="Visel A."/>
            <person name="Grigoriev I.V."/>
        </authorList>
    </citation>
    <scope>NUCLEOTIDE SEQUENCE [LARGE SCALE GENOMIC DNA]</scope>
    <source>
        <strain evidence="2 3">ATCC 12442</strain>
    </source>
</reference>
<comment type="caution">
    <text evidence="2">The sequence shown here is derived from an EMBL/GenBank/DDBJ whole genome shotgun (WGS) entry which is preliminary data.</text>
</comment>
<evidence type="ECO:0000313" key="2">
    <source>
        <dbReference type="EMBL" id="ORX71802.1"/>
    </source>
</evidence>
<name>A0A1Y1WEA3_9FUNG</name>
<accession>A0A1Y1WEA3</accession>
<protein>
    <submittedName>
        <fullName evidence="2">Uncharacterized protein</fullName>
    </submittedName>
</protein>